<evidence type="ECO:0000259" key="2">
    <source>
        <dbReference type="Pfam" id="PF00535"/>
    </source>
</evidence>
<dbReference type="Proteomes" id="UP000182870">
    <property type="component" value="Unassembled WGS sequence"/>
</dbReference>
<dbReference type="AlphaFoldDB" id="A0A1H0YS46"/>
<dbReference type="Gene3D" id="3.90.550.10">
    <property type="entry name" value="Spore Coat Polysaccharide Biosynthesis Protein SpsA, Chain A"/>
    <property type="match status" value="1"/>
</dbReference>
<keyword evidence="3" id="KW-0808">Transferase</keyword>
<dbReference type="SUPFAM" id="SSF53448">
    <property type="entry name" value="Nucleotide-diphospho-sugar transferases"/>
    <property type="match status" value="1"/>
</dbReference>
<dbReference type="CDD" id="cd00761">
    <property type="entry name" value="Glyco_tranf_GTA_type"/>
    <property type="match status" value="1"/>
</dbReference>
<gene>
    <name evidence="3" type="ORF">SAMN05216392_0833</name>
</gene>
<sequence>MSETLVSVLVTCYNHEKYIEQCLRSIFSQTHKNIELIVLNDGSTDNSGQVIKETLKDSPYNKTHYFVHDNSGVVRTRNKGLQLINGDFFLFVDSDDYLEENYVSELLHSLENNDADIAYCNLVNPENGAVVVQARDFDLNTFLVGNYISSTSLVRTSVLGDVKYDDSIKQLEDYDFFLNLVLVRNAKPIANHSTFLNYRVFDVSRSARGDLLKFYEAYIYILNKYQTIASDEIERAIGIHFDKNINLAFENQYVKIYYITDGENFSEDKVLKFKFEENGCVLFNLPEEVTTVRVDLSELPSFYKRVALINQESDTEILPSYSNGDIIGNYVMFKGYDPQLIYDVSTSSQKTFKLVYEMFNVDDINRDDYIAKTLSQDLLHLQKQVKELESYRINYKQVNDERHYYKQELEKMIVAYNSVTHSRRWIIPTAIINFFRRKK</sequence>
<reference evidence="3 4" key="1">
    <citation type="submission" date="2016-10" db="EMBL/GenBank/DDBJ databases">
        <authorList>
            <person name="de Groot N.N."/>
        </authorList>
    </citation>
    <scope>NUCLEOTIDE SEQUENCE [LARGE SCALE GENOMIC DNA]</scope>
    <source>
        <strain evidence="3 4">Sb05</strain>
    </source>
</reference>
<accession>A0A1H0YS46</accession>
<evidence type="ECO:0000313" key="3">
    <source>
        <dbReference type="EMBL" id="SDQ17898.1"/>
    </source>
</evidence>
<feature type="coiled-coil region" evidence="1">
    <location>
        <begin position="371"/>
        <end position="401"/>
    </location>
</feature>
<protein>
    <submittedName>
        <fullName evidence="3">Glucosyltransferase</fullName>
    </submittedName>
</protein>
<dbReference type="InterPro" id="IPR001173">
    <property type="entry name" value="Glyco_trans_2-like"/>
</dbReference>
<dbReference type="RefSeq" id="WP_074560547.1">
    <property type="nucleotide sequence ID" value="NZ_FNKE01000001.1"/>
</dbReference>
<dbReference type="GO" id="GO:0016758">
    <property type="term" value="F:hexosyltransferase activity"/>
    <property type="evidence" value="ECO:0007669"/>
    <property type="project" value="UniProtKB-ARBA"/>
</dbReference>
<dbReference type="PANTHER" id="PTHR22916">
    <property type="entry name" value="GLYCOSYLTRANSFERASE"/>
    <property type="match status" value="1"/>
</dbReference>
<keyword evidence="1" id="KW-0175">Coiled coil</keyword>
<dbReference type="InterPro" id="IPR029044">
    <property type="entry name" value="Nucleotide-diphossugar_trans"/>
</dbReference>
<name>A0A1H0YS46_STREI</name>
<organism evidence="3 4">
    <name type="scientific">Streptococcus equinus</name>
    <name type="common">Streptococcus bovis</name>
    <dbReference type="NCBI Taxonomy" id="1335"/>
    <lineage>
        <taxon>Bacteria</taxon>
        <taxon>Bacillati</taxon>
        <taxon>Bacillota</taxon>
        <taxon>Bacilli</taxon>
        <taxon>Lactobacillales</taxon>
        <taxon>Streptococcaceae</taxon>
        <taxon>Streptococcus</taxon>
    </lineage>
</organism>
<dbReference type="PANTHER" id="PTHR22916:SF3">
    <property type="entry name" value="UDP-GLCNAC:BETAGAL BETA-1,3-N-ACETYLGLUCOSAMINYLTRANSFERASE-LIKE PROTEIN 1"/>
    <property type="match status" value="1"/>
</dbReference>
<dbReference type="EMBL" id="FNKE01000001">
    <property type="protein sequence ID" value="SDQ17898.1"/>
    <property type="molecule type" value="Genomic_DNA"/>
</dbReference>
<proteinExistence type="predicted"/>
<dbReference type="Pfam" id="PF00535">
    <property type="entry name" value="Glycos_transf_2"/>
    <property type="match status" value="1"/>
</dbReference>
<evidence type="ECO:0000313" key="4">
    <source>
        <dbReference type="Proteomes" id="UP000182870"/>
    </source>
</evidence>
<dbReference type="OrthoDB" id="199095at2"/>
<evidence type="ECO:0000256" key="1">
    <source>
        <dbReference type="SAM" id="Coils"/>
    </source>
</evidence>
<feature type="domain" description="Glycosyltransferase 2-like" evidence="2">
    <location>
        <begin position="7"/>
        <end position="126"/>
    </location>
</feature>